<dbReference type="InterPro" id="IPR000152">
    <property type="entry name" value="EGF-type_Asp/Asn_hydroxyl_site"/>
</dbReference>
<organism evidence="15 16">
    <name type="scientific">Branchiostoma belcheri</name>
    <name type="common">Amphioxus</name>
    <dbReference type="NCBI Taxonomy" id="7741"/>
    <lineage>
        <taxon>Eukaryota</taxon>
        <taxon>Metazoa</taxon>
        <taxon>Chordata</taxon>
        <taxon>Cephalochordata</taxon>
        <taxon>Leptocardii</taxon>
        <taxon>Amphioxiformes</taxon>
        <taxon>Branchiostomatidae</taxon>
        <taxon>Branchiostoma</taxon>
    </lineage>
</organism>
<feature type="disulfide bond" evidence="10">
    <location>
        <begin position="207"/>
        <end position="216"/>
    </location>
</feature>
<dbReference type="PANTHER" id="PTHR24044">
    <property type="entry name" value="NOTCH LIGAND FAMILY MEMBER"/>
    <property type="match status" value="1"/>
</dbReference>
<dbReference type="Pfam" id="PF00008">
    <property type="entry name" value="EGF"/>
    <property type="match status" value="5"/>
</dbReference>
<dbReference type="FunFam" id="2.10.25.10:FF:000122">
    <property type="entry name" value="Protein crumbs homolog 2"/>
    <property type="match status" value="1"/>
</dbReference>
<feature type="disulfide bond" evidence="10">
    <location>
        <begin position="245"/>
        <end position="254"/>
    </location>
</feature>
<gene>
    <name evidence="16" type="primary">LOC109469993</name>
</gene>
<sequence>MKNRVRMVGRQHTATRLRFLTICVALVASTWKTCEAVSCKPGCHDIWGYCEEEGECLCQPGWTGELCQECDLFPGCQHGTCHQPWQCNCEDGWTGRFCEKELDPCDKKHPCQNNGTCLDREDGGYVCLCPRGYNGVDCEVRVTDCSAIACLNGGSCILTPAGFRCLCPYGYTGSRCETTFQINECEEGPCENGGTCDVTSDGFKCRCMPGFTGPRCESLVNECLSNPCRNGGHCLDSINAFICRCPPGFVGERCEVDVDDCLTRPCLNGATCTDMINDFHCACAQGFTGKHCHVNVDDCASQPCQNGGSCQDGVGEFACTCAIGFSGDLCQSADDDHVLTPKPIQTGRTVVKAQNTTTEKMLLVHIYEKEKTVEVSQNALKVVKLISYCVLGLTIPCVGFMVVILVRRGRKGSIQRRADDVNNLNRDIEARMLVEEPQSPENRPQPAKEINVNRDSMLI</sequence>
<evidence type="ECO:0000313" key="16">
    <source>
        <dbReference type="RefSeq" id="XP_019624319.1"/>
    </source>
</evidence>
<dbReference type="GO" id="GO:0005112">
    <property type="term" value="F:Notch binding"/>
    <property type="evidence" value="ECO:0007669"/>
    <property type="project" value="TreeGrafter"/>
</dbReference>
<dbReference type="FunFam" id="2.10.25.10:FF:000404">
    <property type="entry name" value="Weary, isoform B"/>
    <property type="match status" value="1"/>
</dbReference>
<keyword evidence="9" id="KW-0325">Glycoprotein</keyword>
<dbReference type="FunFam" id="2.10.25.10:FF:000066">
    <property type="entry name" value="FAT atypical cadherin 4"/>
    <property type="match status" value="1"/>
</dbReference>
<dbReference type="PROSITE" id="PS50026">
    <property type="entry name" value="EGF_3"/>
    <property type="match status" value="7"/>
</dbReference>
<evidence type="ECO:0000259" key="14">
    <source>
        <dbReference type="PROSITE" id="PS50026"/>
    </source>
</evidence>
<dbReference type="GO" id="GO:0005886">
    <property type="term" value="C:plasma membrane"/>
    <property type="evidence" value="ECO:0007669"/>
    <property type="project" value="TreeGrafter"/>
</dbReference>
<dbReference type="Pfam" id="PF21700">
    <property type="entry name" value="EGF_DL_JAG"/>
    <property type="match status" value="1"/>
</dbReference>
<feature type="chain" id="PRO_5027931937" evidence="13">
    <location>
        <begin position="37"/>
        <end position="459"/>
    </location>
</feature>
<feature type="domain" description="EGF-like" evidence="14">
    <location>
        <begin position="257"/>
        <end position="293"/>
    </location>
</feature>
<name>A0A6P4YRH7_BRABE</name>
<evidence type="ECO:0000256" key="9">
    <source>
        <dbReference type="ARBA" id="ARBA00023180"/>
    </source>
</evidence>
<evidence type="ECO:0000256" key="13">
    <source>
        <dbReference type="SAM" id="SignalP"/>
    </source>
</evidence>
<keyword evidence="2 10" id="KW-0245">EGF-like domain</keyword>
<feature type="domain" description="EGF-like" evidence="14">
    <location>
        <begin position="101"/>
        <end position="139"/>
    </location>
</feature>
<dbReference type="CDD" id="cd00054">
    <property type="entry name" value="EGF_CA"/>
    <property type="match status" value="6"/>
</dbReference>
<keyword evidence="6 12" id="KW-1133">Transmembrane helix</keyword>
<feature type="region of interest" description="Disordered" evidence="11">
    <location>
        <begin position="435"/>
        <end position="459"/>
    </location>
</feature>
<dbReference type="SUPFAM" id="SSF57196">
    <property type="entry name" value="EGF/Laminin"/>
    <property type="match status" value="3"/>
</dbReference>
<dbReference type="InterPro" id="IPR018097">
    <property type="entry name" value="EGF_Ca-bd_CS"/>
</dbReference>
<evidence type="ECO:0000256" key="3">
    <source>
        <dbReference type="ARBA" id="ARBA00022692"/>
    </source>
</evidence>
<evidence type="ECO:0000256" key="5">
    <source>
        <dbReference type="ARBA" id="ARBA00022737"/>
    </source>
</evidence>
<feature type="domain" description="EGF-like" evidence="14">
    <location>
        <begin position="141"/>
        <end position="177"/>
    </location>
</feature>
<comment type="subcellular location">
    <subcellularLocation>
        <location evidence="1">Membrane</location>
        <topology evidence="1">Single-pass type I membrane protein</topology>
    </subcellularLocation>
</comment>
<proteinExistence type="predicted"/>
<dbReference type="InterPro" id="IPR009030">
    <property type="entry name" value="Growth_fac_rcpt_cys_sf"/>
</dbReference>
<keyword evidence="4 13" id="KW-0732">Signal</keyword>
<dbReference type="Pfam" id="PF12661">
    <property type="entry name" value="hEGF"/>
    <property type="match status" value="1"/>
</dbReference>
<dbReference type="AlphaFoldDB" id="A0A6P4YRH7"/>
<feature type="domain" description="EGF-like" evidence="14">
    <location>
        <begin position="72"/>
        <end position="99"/>
    </location>
</feature>
<dbReference type="OrthoDB" id="283575at2759"/>
<dbReference type="InterPro" id="IPR001881">
    <property type="entry name" value="EGF-like_Ca-bd_dom"/>
</dbReference>
<feature type="disulfide bond" evidence="10">
    <location>
        <begin position="321"/>
        <end position="330"/>
    </location>
</feature>
<feature type="disulfide bond" evidence="10">
    <location>
        <begin position="129"/>
        <end position="138"/>
    </location>
</feature>
<dbReference type="PROSITE" id="PS00010">
    <property type="entry name" value="ASX_HYDROXYL"/>
    <property type="match status" value="3"/>
</dbReference>
<dbReference type="PANTHER" id="PTHR24044:SF488">
    <property type="entry name" value="NEUROGENIC LOCUS PROTEIN DELTA"/>
    <property type="match status" value="1"/>
</dbReference>
<feature type="domain" description="EGF-like" evidence="14">
    <location>
        <begin position="181"/>
        <end position="217"/>
    </location>
</feature>
<evidence type="ECO:0000313" key="15">
    <source>
        <dbReference type="Proteomes" id="UP000515135"/>
    </source>
</evidence>
<dbReference type="GO" id="GO:0007219">
    <property type="term" value="P:Notch signaling pathway"/>
    <property type="evidence" value="ECO:0007669"/>
    <property type="project" value="TreeGrafter"/>
</dbReference>
<dbReference type="Gene3D" id="2.10.25.10">
    <property type="entry name" value="Laminin"/>
    <property type="match status" value="7"/>
</dbReference>
<evidence type="ECO:0000256" key="1">
    <source>
        <dbReference type="ARBA" id="ARBA00004479"/>
    </source>
</evidence>
<feature type="domain" description="EGF-like" evidence="14">
    <location>
        <begin position="219"/>
        <end position="255"/>
    </location>
</feature>
<evidence type="ECO:0000256" key="12">
    <source>
        <dbReference type="SAM" id="Phobius"/>
    </source>
</evidence>
<feature type="disulfide bond" evidence="10">
    <location>
        <begin position="283"/>
        <end position="292"/>
    </location>
</feature>
<dbReference type="FunFam" id="2.10.25.10:FF:000031">
    <property type="entry name" value="neurogenic locus notch homolog protein 3"/>
    <property type="match status" value="1"/>
</dbReference>
<keyword evidence="5" id="KW-0677">Repeat</keyword>
<feature type="signal peptide" evidence="13">
    <location>
        <begin position="1"/>
        <end position="36"/>
    </location>
</feature>
<feature type="disulfide bond" evidence="10">
    <location>
        <begin position="89"/>
        <end position="98"/>
    </location>
</feature>
<reference evidence="16" key="1">
    <citation type="submission" date="2025-08" db="UniProtKB">
        <authorList>
            <consortium name="RefSeq"/>
        </authorList>
    </citation>
    <scope>IDENTIFICATION</scope>
    <source>
        <tissue evidence="16">Gonad</tissue>
    </source>
</reference>
<dbReference type="SMART" id="SM00179">
    <property type="entry name" value="EGF_CA"/>
    <property type="match status" value="7"/>
</dbReference>
<dbReference type="PRINTS" id="PR00010">
    <property type="entry name" value="EGFBLOOD"/>
</dbReference>
<evidence type="ECO:0000256" key="7">
    <source>
        <dbReference type="ARBA" id="ARBA00023136"/>
    </source>
</evidence>
<feature type="transmembrane region" description="Helical" evidence="12">
    <location>
        <begin position="385"/>
        <end position="406"/>
    </location>
</feature>
<comment type="caution">
    <text evidence="10">Lacks conserved residue(s) required for the propagation of feature annotation.</text>
</comment>
<feature type="domain" description="EGF-like" evidence="14">
    <location>
        <begin position="295"/>
        <end position="331"/>
    </location>
</feature>
<accession>A0A6P4YRH7</accession>
<evidence type="ECO:0000256" key="4">
    <source>
        <dbReference type="ARBA" id="ARBA00022729"/>
    </source>
</evidence>
<dbReference type="GO" id="GO:0005509">
    <property type="term" value="F:calcium ion binding"/>
    <property type="evidence" value="ECO:0007669"/>
    <property type="project" value="InterPro"/>
</dbReference>
<dbReference type="PROSITE" id="PS00022">
    <property type="entry name" value="EGF_1"/>
    <property type="match status" value="8"/>
</dbReference>
<dbReference type="FunFam" id="2.10.25.10:FF:000109">
    <property type="entry name" value="Notch homolog 4, [Drosophila]"/>
    <property type="match status" value="1"/>
</dbReference>
<dbReference type="SMART" id="SM00181">
    <property type="entry name" value="EGF"/>
    <property type="match status" value="8"/>
</dbReference>
<feature type="disulfide bond" evidence="10">
    <location>
        <begin position="167"/>
        <end position="176"/>
    </location>
</feature>
<evidence type="ECO:0000256" key="2">
    <source>
        <dbReference type="ARBA" id="ARBA00022536"/>
    </source>
</evidence>
<evidence type="ECO:0000256" key="6">
    <source>
        <dbReference type="ARBA" id="ARBA00022989"/>
    </source>
</evidence>
<evidence type="ECO:0000256" key="11">
    <source>
        <dbReference type="SAM" id="MobiDB-lite"/>
    </source>
</evidence>
<protein>
    <submittedName>
        <fullName evidence="16">Delta-like protein C isoform X1</fullName>
    </submittedName>
</protein>
<dbReference type="InterPro" id="IPR013032">
    <property type="entry name" value="EGF-like_CS"/>
</dbReference>
<keyword evidence="7 12" id="KW-0472">Membrane</keyword>
<dbReference type="InterPro" id="IPR000742">
    <property type="entry name" value="EGF"/>
</dbReference>
<keyword evidence="15" id="KW-1185">Reference proteome</keyword>
<evidence type="ECO:0000256" key="10">
    <source>
        <dbReference type="PROSITE-ProRule" id="PRU00076"/>
    </source>
</evidence>
<keyword evidence="8 10" id="KW-1015">Disulfide bond</keyword>
<dbReference type="KEGG" id="bbel:109469993"/>
<dbReference type="RefSeq" id="XP_019624319.1">
    <property type="nucleotide sequence ID" value="XM_019768760.1"/>
</dbReference>
<dbReference type="GO" id="GO:0045746">
    <property type="term" value="P:negative regulation of Notch signaling pathway"/>
    <property type="evidence" value="ECO:0007669"/>
    <property type="project" value="TreeGrafter"/>
</dbReference>
<dbReference type="GeneID" id="109469993"/>
<dbReference type="SUPFAM" id="SSF57184">
    <property type="entry name" value="Growth factor receptor domain"/>
    <property type="match status" value="1"/>
</dbReference>
<dbReference type="PROSITE" id="PS01187">
    <property type="entry name" value="EGF_CA"/>
    <property type="match status" value="2"/>
</dbReference>
<dbReference type="Proteomes" id="UP000515135">
    <property type="component" value="Unplaced"/>
</dbReference>
<evidence type="ECO:0000256" key="8">
    <source>
        <dbReference type="ARBA" id="ARBA00023157"/>
    </source>
</evidence>
<dbReference type="InterPro" id="IPR050906">
    <property type="entry name" value="Notch_signaling"/>
</dbReference>
<dbReference type="FunFam" id="2.10.25.10:FF:000143">
    <property type="entry name" value="Protein crumbs 1"/>
    <property type="match status" value="1"/>
</dbReference>
<dbReference type="PROSITE" id="PS01186">
    <property type="entry name" value="EGF_2"/>
    <property type="match status" value="7"/>
</dbReference>
<dbReference type="FunFam" id="2.10.25.10:FF:000018">
    <property type="entry name" value="Delta-like 1"/>
    <property type="match status" value="1"/>
</dbReference>
<keyword evidence="3 12" id="KW-0812">Transmembrane</keyword>